<evidence type="ECO:0000256" key="6">
    <source>
        <dbReference type="ARBA" id="ARBA00022679"/>
    </source>
</evidence>
<dbReference type="Pfam" id="PF17203">
    <property type="entry name" value="sCache_3_2"/>
    <property type="match status" value="1"/>
</dbReference>
<dbReference type="Gene3D" id="3.30.565.10">
    <property type="entry name" value="Histidine kinase-like ATPase, C-terminal domain"/>
    <property type="match status" value="1"/>
</dbReference>
<feature type="domain" description="Histidine kinase" evidence="15">
    <location>
        <begin position="348"/>
        <end position="544"/>
    </location>
</feature>
<evidence type="ECO:0000256" key="7">
    <source>
        <dbReference type="ARBA" id="ARBA00022692"/>
    </source>
</evidence>
<evidence type="ECO:0000256" key="1">
    <source>
        <dbReference type="ARBA" id="ARBA00000085"/>
    </source>
</evidence>
<name>A0A1A8TGC3_9GAMM</name>
<dbReference type="SMART" id="SM00387">
    <property type="entry name" value="HATPase_c"/>
    <property type="match status" value="1"/>
</dbReference>
<comment type="subcellular location">
    <subcellularLocation>
        <location evidence="2">Cell membrane</location>
        <topology evidence="2">Multi-pass membrane protein</topology>
    </subcellularLocation>
</comment>
<dbReference type="InterPro" id="IPR016120">
    <property type="entry name" value="Sig_transdc_His_kin_SpoOB"/>
</dbReference>
<feature type="transmembrane region" description="Helical" evidence="14">
    <location>
        <begin position="21"/>
        <end position="45"/>
    </location>
</feature>
<reference evidence="16 17" key="1">
    <citation type="submission" date="2016-06" db="EMBL/GenBank/DDBJ databases">
        <authorList>
            <person name="Kjaerup R.B."/>
            <person name="Dalgaard T.S."/>
            <person name="Juul-Madsen H.R."/>
        </authorList>
    </citation>
    <scope>NUCLEOTIDE SEQUENCE [LARGE SCALE GENOMIC DNA]</scope>
    <source>
        <strain evidence="16 17">CECT 8886</strain>
    </source>
</reference>
<dbReference type="InterPro" id="IPR029151">
    <property type="entry name" value="Sensor-like_sf"/>
</dbReference>
<keyword evidence="4" id="KW-1003">Cell membrane</keyword>
<evidence type="ECO:0000256" key="5">
    <source>
        <dbReference type="ARBA" id="ARBA00022553"/>
    </source>
</evidence>
<evidence type="ECO:0000256" key="11">
    <source>
        <dbReference type="ARBA" id="ARBA00022989"/>
    </source>
</evidence>
<keyword evidence="6 16" id="KW-0808">Transferase</keyword>
<dbReference type="SUPFAM" id="SSF55890">
    <property type="entry name" value="Sporulation response regulatory protein Spo0B"/>
    <property type="match status" value="1"/>
</dbReference>
<dbReference type="InterPro" id="IPR033463">
    <property type="entry name" value="sCache_3"/>
</dbReference>
<evidence type="ECO:0000256" key="13">
    <source>
        <dbReference type="ARBA" id="ARBA00023136"/>
    </source>
</evidence>
<comment type="catalytic activity">
    <reaction evidence="1">
        <text>ATP + protein L-histidine = ADP + protein N-phospho-L-histidine.</text>
        <dbReference type="EC" id="2.7.13.3"/>
    </reaction>
</comment>
<dbReference type="PANTHER" id="PTHR44936:SF10">
    <property type="entry name" value="SENSOR PROTEIN RSTB"/>
    <property type="match status" value="1"/>
</dbReference>
<keyword evidence="5" id="KW-0597">Phosphoprotein</keyword>
<keyword evidence="12" id="KW-0902">Two-component regulatory system</keyword>
<keyword evidence="7 14" id="KW-0812">Transmembrane</keyword>
<sequence>MLYTRVSSFIYPDSRMTLKSYLALITLSTITIIVVAVGVVFGYSLQQTYLEGISQRGIELARVVAHDEKVIKAVQQSNSGVPTSLEHYIETLRSSTDASFIVVVNKHAIRLSHPIAKRVGKKFIGDDVYEALDRGRDYTDVSRGSLGMAIRNFTPIRVDGKIIGAVSIGYLSKPTGDLIYRHLQEAALLVGFVYLLGIVIAGFFILKLKRTFLSLEPEEIVQKFKEQELLLDSIRDGIIAIDSHQNITTINNTAIEWLDRNVPSRYQVVGDQLSNHSQALSHFALEANGQLSKRNFHIGKVAFYANLYPMHHKKGQYGYVIVFFPNYEEKSLEQELITTKNYADLLRAKTHEYSNRLNVLSGLLQSERYHDAVEYLQQESDGYQKILRQVIHSIENSAVAGLILAKQNKALDSKVEFHIDADSHLGGYPTQVSENLVTLLGNLIDNALLAAWSNRDQQAPEISLYISDRSAHIMIELEDSGAGIPDDLDNRILDFGISSKHSSEQHGIGLYLVKKIVDQYQGSLDWERSESHTTVFSVYLDKQALTR</sequence>
<keyword evidence="8" id="KW-0547">Nucleotide-binding</keyword>
<keyword evidence="17" id="KW-1185">Reference proteome</keyword>
<keyword evidence="9 16" id="KW-0418">Kinase</keyword>
<dbReference type="Proteomes" id="UP000092544">
    <property type="component" value="Unassembled WGS sequence"/>
</dbReference>
<evidence type="ECO:0000256" key="12">
    <source>
        <dbReference type="ARBA" id="ARBA00023012"/>
    </source>
</evidence>
<dbReference type="Gene3D" id="3.30.450.20">
    <property type="entry name" value="PAS domain"/>
    <property type="match status" value="2"/>
</dbReference>
<dbReference type="AlphaFoldDB" id="A0A1A8TGC3"/>
<evidence type="ECO:0000256" key="3">
    <source>
        <dbReference type="ARBA" id="ARBA00012438"/>
    </source>
</evidence>
<keyword evidence="11 14" id="KW-1133">Transmembrane helix</keyword>
<dbReference type="EC" id="2.7.13.3" evidence="3"/>
<dbReference type="EMBL" id="FLOB01000004">
    <property type="protein sequence ID" value="SBS31636.1"/>
    <property type="molecule type" value="Genomic_DNA"/>
</dbReference>
<evidence type="ECO:0000256" key="14">
    <source>
        <dbReference type="SAM" id="Phobius"/>
    </source>
</evidence>
<protein>
    <recommendedName>
        <fullName evidence="3">histidine kinase</fullName>
        <ecNumber evidence="3">2.7.13.3</ecNumber>
    </recommendedName>
</protein>
<dbReference type="GO" id="GO:0005886">
    <property type="term" value="C:plasma membrane"/>
    <property type="evidence" value="ECO:0007669"/>
    <property type="project" value="UniProtKB-SubCell"/>
</dbReference>
<proteinExistence type="predicted"/>
<feature type="transmembrane region" description="Helical" evidence="14">
    <location>
        <begin position="186"/>
        <end position="206"/>
    </location>
</feature>
<dbReference type="InterPro" id="IPR036890">
    <property type="entry name" value="HATPase_C_sf"/>
</dbReference>
<dbReference type="PRINTS" id="PR00344">
    <property type="entry name" value="BCTRLSENSOR"/>
</dbReference>
<gene>
    <name evidence="16" type="primary">citA</name>
    <name evidence="16" type="ORF">MSP8886_02190</name>
</gene>
<evidence type="ECO:0000256" key="8">
    <source>
        <dbReference type="ARBA" id="ARBA00022741"/>
    </source>
</evidence>
<organism evidence="16 17">
    <name type="scientific">Marinomonas spartinae</name>
    <dbReference type="NCBI Taxonomy" id="1792290"/>
    <lineage>
        <taxon>Bacteria</taxon>
        <taxon>Pseudomonadati</taxon>
        <taxon>Pseudomonadota</taxon>
        <taxon>Gammaproteobacteria</taxon>
        <taxon>Oceanospirillales</taxon>
        <taxon>Oceanospirillaceae</taxon>
        <taxon>Marinomonas</taxon>
    </lineage>
</organism>
<dbReference type="Pfam" id="PF02518">
    <property type="entry name" value="HATPase_c"/>
    <property type="match status" value="1"/>
</dbReference>
<evidence type="ECO:0000256" key="2">
    <source>
        <dbReference type="ARBA" id="ARBA00004651"/>
    </source>
</evidence>
<dbReference type="Gene3D" id="1.10.287.130">
    <property type="match status" value="1"/>
</dbReference>
<dbReference type="PANTHER" id="PTHR44936">
    <property type="entry name" value="SENSOR PROTEIN CREC"/>
    <property type="match status" value="1"/>
</dbReference>
<dbReference type="InterPro" id="IPR005467">
    <property type="entry name" value="His_kinase_dom"/>
</dbReference>
<dbReference type="SUPFAM" id="SSF55874">
    <property type="entry name" value="ATPase domain of HSP90 chaperone/DNA topoisomerase II/histidine kinase"/>
    <property type="match status" value="1"/>
</dbReference>
<dbReference type="STRING" id="1792290.MSP8886_02190"/>
<evidence type="ECO:0000256" key="9">
    <source>
        <dbReference type="ARBA" id="ARBA00022777"/>
    </source>
</evidence>
<dbReference type="SUPFAM" id="SSF103190">
    <property type="entry name" value="Sensory domain-like"/>
    <property type="match status" value="1"/>
</dbReference>
<dbReference type="InterPro" id="IPR050980">
    <property type="entry name" value="2C_sensor_his_kinase"/>
</dbReference>
<keyword evidence="10" id="KW-0067">ATP-binding</keyword>
<dbReference type="GO" id="GO:0000155">
    <property type="term" value="F:phosphorelay sensor kinase activity"/>
    <property type="evidence" value="ECO:0007669"/>
    <property type="project" value="InterPro"/>
</dbReference>
<accession>A0A1A8TGC3</accession>
<dbReference type="InterPro" id="IPR003594">
    <property type="entry name" value="HATPase_dom"/>
</dbReference>
<dbReference type="InterPro" id="IPR004358">
    <property type="entry name" value="Sig_transdc_His_kin-like_C"/>
</dbReference>
<evidence type="ECO:0000259" key="15">
    <source>
        <dbReference type="PROSITE" id="PS50109"/>
    </source>
</evidence>
<dbReference type="GO" id="GO:0005524">
    <property type="term" value="F:ATP binding"/>
    <property type="evidence" value="ECO:0007669"/>
    <property type="project" value="UniProtKB-KW"/>
</dbReference>
<evidence type="ECO:0000313" key="17">
    <source>
        <dbReference type="Proteomes" id="UP000092544"/>
    </source>
</evidence>
<dbReference type="PROSITE" id="PS50109">
    <property type="entry name" value="HIS_KIN"/>
    <property type="match status" value="1"/>
</dbReference>
<evidence type="ECO:0000313" key="16">
    <source>
        <dbReference type="EMBL" id="SBS31636.1"/>
    </source>
</evidence>
<keyword evidence="13 14" id="KW-0472">Membrane</keyword>
<evidence type="ECO:0000256" key="10">
    <source>
        <dbReference type="ARBA" id="ARBA00022840"/>
    </source>
</evidence>
<evidence type="ECO:0000256" key="4">
    <source>
        <dbReference type="ARBA" id="ARBA00022475"/>
    </source>
</evidence>